<feature type="chain" id="PRO_5032316117" description="Tetratricopeptide repeat protein" evidence="1">
    <location>
        <begin position="29"/>
        <end position="423"/>
    </location>
</feature>
<accession>A0A846MW90</accession>
<feature type="signal peptide" evidence="1">
    <location>
        <begin position="1"/>
        <end position="28"/>
    </location>
</feature>
<evidence type="ECO:0000313" key="3">
    <source>
        <dbReference type="Proteomes" id="UP000570514"/>
    </source>
</evidence>
<dbReference type="RefSeq" id="WP_167080874.1">
    <property type="nucleotide sequence ID" value="NZ_BAAADC010000001.1"/>
</dbReference>
<evidence type="ECO:0000313" key="2">
    <source>
        <dbReference type="EMBL" id="NIK87342.1"/>
    </source>
</evidence>
<protein>
    <recommendedName>
        <fullName evidence="4">Tetratricopeptide repeat protein</fullName>
    </recommendedName>
</protein>
<keyword evidence="1" id="KW-0732">Signal</keyword>
<dbReference type="AlphaFoldDB" id="A0A846MW90"/>
<organism evidence="2 3">
    <name type="scientific">Rhizomicrobium palustre</name>
    <dbReference type="NCBI Taxonomy" id="189966"/>
    <lineage>
        <taxon>Bacteria</taxon>
        <taxon>Pseudomonadati</taxon>
        <taxon>Pseudomonadota</taxon>
        <taxon>Alphaproteobacteria</taxon>
        <taxon>Micropepsales</taxon>
        <taxon>Micropepsaceae</taxon>
        <taxon>Rhizomicrobium</taxon>
    </lineage>
</organism>
<name>A0A846MW90_9PROT</name>
<dbReference type="Proteomes" id="UP000570514">
    <property type="component" value="Unassembled WGS sequence"/>
</dbReference>
<dbReference type="EMBL" id="JAASRM010000001">
    <property type="protein sequence ID" value="NIK87342.1"/>
    <property type="molecule type" value="Genomic_DNA"/>
</dbReference>
<keyword evidence="3" id="KW-1185">Reference proteome</keyword>
<evidence type="ECO:0000256" key="1">
    <source>
        <dbReference type="SAM" id="SignalP"/>
    </source>
</evidence>
<dbReference type="InterPro" id="IPR011990">
    <property type="entry name" value="TPR-like_helical_dom_sf"/>
</dbReference>
<proteinExistence type="predicted"/>
<reference evidence="2 3" key="1">
    <citation type="submission" date="2020-03" db="EMBL/GenBank/DDBJ databases">
        <title>Genomic Encyclopedia of Type Strains, Phase IV (KMG-IV): sequencing the most valuable type-strain genomes for metagenomic binning, comparative biology and taxonomic classification.</title>
        <authorList>
            <person name="Goeker M."/>
        </authorList>
    </citation>
    <scope>NUCLEOTIDE SEQUENCE [LARGE SCALE GENOMIC DNA]</scope>
    <source>
        <strain evidence="2 3">DSM 19867</strain>
    </source>
</reference>
<gene>
    <name evidence="2" type="ORF">FHS83_000660</name>
</gene>
<comment type="caution">
    <text evidence="2">The sequence shown here is derived from an EMBL/GenBank/DDBJ whole genome shotgun (WGS) entry which is preliminary data.</text>
</comment>
<dbReference type="Gene3D" id="1.25.40.10">
    <property type="entry name" value="Tetratricopeptide repeat domain"/>
    <property type="match status" value="1"/>
</dbReference>
<evidence type="ECO:0008006" key="4">
    <source>
        <dbReference type="Google" id="ProtNLM"/>
    </source>
</evidence>
<dbReference type="SUPFAM" id="SSF48452">
    <property type="entry name" value="TPR-like"/>
    <property type="match status" value="1"/>
</dbReference>
<sequence>MNKSVLRAAAIACLPFAAMALAVTSAQAEEKKAEAPKVSKAVSKFLVECKKGVDTKDWKLALDNCHQAEAVAEATDYDKYLTQRLLAVAYLNTNDHAKAGQSFVSVVKNPATPPEDRDTLIAPAIQLANEANNNAMVIELGQLAVKYNVKSPEVWNAMAAAYYQSNDSANALTFAQKGIDAANAAGKIPPYGLYQIIAFTYDKAKDRANEVKAFELMARDYGKPDDWRYLLDFSMEILPPGNKKIAALNLYRLRIQSGATWVGQNFLEAEDSAHAIRSWGDSRTFLQMGVQQGALIAAKVAPVMKQINDDAKKDEPILATVEKSAKSSKDLANVAEAYFGYARYAEAARAAQKAIDAGGAGVGEAQLVLAMSQVKQGDEAAAKATLAKFSGDAALGRAAQLWNLYLDRRYGKTAAAAAPAPAK</sequence>